<keyword evidence="1" id="KW-0812">Transmembrane</keyword>
<keyword evidence="3" id="KW-1185">Reference proteome</keyword>
<evidence type="ECO:0000313" key="3">
    <source>
        <dbReference type="Proteomes" id="UP000324629"/>
    </source>
</evidence>
<evidence type="ECO:0000313" key="2">
    <source>
        <dbReference type="EMBL" id="KAA3673190.1"/>
    </source>
</evidence>
<name>A0A5J4NCQ3_9TREM</name>
<proteinExistence type="predicted"/>
<evidence type="ECO:0000256" key="1">
    <source>
        <dbReference type="SAM" id="Phobius"/>
    </source>
</evidence>
<sequence length="58" mass="6566">MVCHHSAHIQPLFSIKLGVLSDIRRYARSPIVVVCTGTALCGIAVWCYRRLRCILRVL</sequence>
<gene>
    <name evidence="2" type="ORF">DEA37_0009465</name>
</gene>
<dbReference type="Proteomes" id="UP000324629">
    <property type="component" value="Unassembled WGS sequence"/>
</dbReference>
<feature type="non-terminal residue" evidence="2">
    <location>
        <position position="58"/>
    </location>
</feature>
<organism evidence="2 3">
    <name type="scientific">Paragonimus westermani</name>
    <dbReference type="NCBI Taxonomy" id="34504"/>
    <lineage>
        <taxon>Eukaryota</taxon>
        <taxon>Metazoa</taxon>
        <taxon>Spiralia</taxon>
        <taxon>Lophotrochozoa</taxon>
        <taxon>Platyhelminthes</taxon>
        <taxon>Trematoda</taxon>
        <taxon>Digenea</taxon>
        <taxon>Plagiorchiida</taxon>
        <taxon>Troglotremata</taxon>
        <taxon>Troglotrematidae</taxon>
        <taxon>Paragonimus</taxon>
    </lineage>
</organism>
<comment type="caution">
    <text evidence="2">The sequence shown here is derived from an EMBL/GenBank/DDBJ whole genome shotgun (WGS) entry which is preliminary data.</text>
</comment>
<dbReference type="AlphaFoldDB" id="A0A5J4NCQ3"/>
<protein>
    <submittedName>
        <fullName evidence="2">Uncharacterized protein</fullName>
    </submittedName>
</protein>
<keyword evidence="1" id="KW-1133">Transmembrane helix</keyword>
<reference evidence="2 3" key="1">
    <citation type="journal article" date="2019" name="Gigascience">
        <title>Whole-genome sequence of the oriental lung fluke Paragonimus westermani.</title>
        <authorList>
            <person name="Oey H."/>
            <person name="Zakrzewski M."/>
            <person name="Narain K."/>
            <person name="Devi K.R."/>
            <person name="Agatsuma T."/>
            <person name="Nawaratna S."/>
            <person name="Gobert G.N."/>
            <person name="Jones M.K."/>
            <person name="Ragan M.A."/>
            <person name="McManus D.P."/>
            <person name="Krause L."/>
        </authorList>
    </citation>
    <scope>NUCLEOTIDE SEQUENCE [LARGE SCALE GENOMIC DNA]</scope>
    <source>
        <strain evidence="2 3">IND2009</strain>
    </source>
</reference>
<feature type="transmembrane region" description="Helical" evidence="1">
    <location>
        <begin position="26"/>
        <end position="48"/>
    </location>
</feature>
<accession>A0A5J4NCQ3</accession>
<keyword evidence="1" id="KW-0472">Membrane</keyword>
<dbReference type="EMBL" id="QNGE01004129">
    <property type="protein sequence ID" value="KAA3673190.1"/>
    <property type="molecule type" value="Genomic_DNA"/>
</dbReference>